<dbReference type="AlphaFoldDB" id="A0AAN4T8T9"/>
<keyword evidence="2" id="KW-0378">Hydrolase</keyword>
<dbReference type="Proteomes" id="UP000465220">
    <property type="component" value="Unassembled WGS sequence"/>
</dbReference>
<keyword evidence="5" id="KW-1185">Reference proteome</keyword>
<dbReference type="EMBL" id="BLKI01000015">
    <property type="protein sequence ID" value="GFF72025.1"/>
    <property type="molecule type" value="Genomic_DNA"/>
</dbReference>
<accession>A0AAN4T8T9</accession>
<feature type="domain" description="AB hydrolase-1" evidence="1">
    <location>
        <begin position="25"/>
        <end position="265"/>
    </location>
</feature>
<dbReference type="Proteomes" id="UP000051487">
    <property type="component" value="Unassembled WGS sequence"/>
</dbReference>
<dbReference type="EMBL" id="BCLY01000005">
    <property type="protein sequence ID" value="GAQ05453.1"/>
    <property type="molecule type" value="Genomic_DNA"/>
</dbReference>
<evidence type="ECO:0000313" key="3">
    <source>
        <dbReference type="EMBL" id="GFF72025.1"/>
    </source>
</evidence>
<dbReference type="Gene3D" id="3.40.50.1820">
    <property type="entry name" value="alpha/beta hydrolase"/>
    <property type="match status" value="1"/>
</dbReference>
<dbReference type="GO" id="GO:0016787">
    <property type="term" value="F:hydrolase activity"/>
    <property type="evidence" value="ECO:0007669"/>
    <property type="project" value="UniProtKB-KW"/>
</dbReference>
<evidence type="ECO:0000313" key="5">
    <source>
        <dbReference type="Proteomes" id="UP000465220"/>
    </source>
</evidence>
<evidence type="ECO:0000313" key="2">
    <source>
        <dbReference type="EMBL" id="GAQ05453.1"/>
    </source>
</evidence>
<organism evidence="2 4">
    <name type="scientific">Aspergillus lentulus</name>
    <dbReference type="NCBI Taxonomy" id="293939"/>
    <lineage>
        <taxon>Eukaryota</taxon>
        <taxon>Fungi</taxon>
        <taxon>Dikarya</taxon>
        <taxon>Ascomycota</taxon>
        <taxon>Pezizomycotina</taxon>
        <taxon>Eurotiomycetes</taxon>
        <taxon>Eurotiomycetidae</taxon>
        <taxon>Eurotiales</taxon>
        <taxon>Aspergillaceae</taxon>
        <taxon>Aspergillus</taxon>
        <taxon>Aspergillus subgen. Fumigati</taxon>
    </lineage>
</organism>
<dbReference type="InterPro" id="IPR000073">
    <property type="entry name" value="AB_hydrolase_1"/>
</dbReference>
<proteinExistence type="predicted"/>
<dbReference type="SUPFAM" id="SSF53474">
    <property type="entry name" value="alpha/beta-Hydrolases"/>
    <property type="match status" value="1"/>
</dbReference>
<evidence type="ECO:0000313" key="4">
    <source>
        <dbReference type="Proteomes" id="UP000051487"/>
    </source>
</evidence>
<gene>
    <name evidence="2" type="ORF">ALT_2774</name>
    <name evidence="3" type="ORF">IFM60648_03579</name>
</gene>
<dbReference type="InterPro" id="IPR029058">
    <property type="entry name" value="AB_hydrolase_fold"/>
</dbReference>
<name>A0AAN4T8T9_ASPLE</name>
<reference evidence="3 5" key="2">
    <citation type="submission" date="2020-01" db="EMBL/GenBank/DDBJ databases">
        <title>Draft genome sequence of Aspergillus lentulus IFM 60648.</title>
        <authorList>
            <person name="Takahashi H."/>
            <person name="Yaguchi T."/>
        </authorList>
    </citation>
    <scope>NUCLEOTIDE SEQUENCE [LARGE SCALE GENOMIC DNA]</scope>
    <source>
        <strain evidence="3 5">IFM 60648</strain>
    </source>
</reference>
<reference evidence="2 4" key="1">
    <citation type="submission" date="2015-11" db="EMBL/GenBank/DDBJ databases">
        <title>Aspergillus lentulus strain IFM 54703T.</title>
        <authorList>
            <person name="Kusuya Y."/>
            <person name="Sakai K."/>
            <person name="Kamei K."/>
            <person name="Takahashi H."/>
            <person name="Yaguchi T."/>
        </authorList>
    </citation>
    <scope>NUCLEOTIDE SEQUENCE [LARGE SCALE GENOMIC DNA]</scope>
    <source>
        <strain evidence="2 4">IFM 54703</strain>
    </source>
</reference>
<dbReference type="PANTHER" id="PTHR43798">
    <property type="entry name" value="MONOACYLGLYCEROL LIPASE"/>
    <property type="match status" value="1"/>
</dbReference>
<evidence type="ECO:0000259" key="1">
    <source>
        <dbReference type="Pfam" id="PF12697"/>
    </source>
</evidence>
<comment type="caution">
    <text evidence="2">The sequence shown here is derived from an EMBL/GenBank/DDBJ whole genome shotgun (WGS) entry which is preliminary data.</text>
</comment>
<dbReference type="InterPro" id="IPR050266">
    <property type="entry name" value="AB_hydrolase_sf"/>
</dbReference>
<sequence length="278" mass="30888">MSSGFASNGLYWQTEAPLQKGNPTILFIHASWMSSTMWEETVQLLAPQLPNVNFLRIDLNGHGKTTAGRKEYTLWNQAEDVLSLLKELELSNVLIAAISMGSMIALRLALLDQTRFVGLVLLASNASAATDAQRSAFYQLRDIWVATPAPSEQIMNAAILSWGGNPDVEGPRATRIKQDWVQRHSGAENVDPTLNSMMERDAVLDRLGEIRVPVLLIQGEDDKTYPLQDAVEIKERLVNTDVRLEVVKGEGHLLVHLREAKDVAEWVQAFSQKVLGSF</sequence>
<protein>
    <submittedName>
        <fullName evidence="2">AB hydrolase superfamily protein YdjP</fullName>
    </submittedName>
</protein>
<dbReference type="Pfam" id="PF12697">
    <property type="entry name" value="Abhydrolase_6"/>
    <property type="match status" value="1"/>
</dbReference>